<proteinExistence type="inferred from homology"/>
<evidence type="ECO:0000313" key="3">
    <source>
        <dbReference type="EMBL" id="NIA57750.1"/>
    </source>
</evidence>
<dbReference type="InterPro" id="IPR023393">
    <property type="entry name" value="START-like_dom_sf"/>
</dbReference>
<evidence type="ECO:0000259" key="2">
    <source>
        <dbReference type="Pfam" id="PF03364"/>
    </source>
</evidence>
<keyword evidence="4" id="KW-1185">Reference proteome</keyword>
<reference evidence="3 4" key="1">
    <citation type="submission" date="2020-03" db="EMBL/GenBank/DDBJ databases">
        <title>Genome sequence of strain Massilia sp. TW-1.</title>
        <authorList>
            <person name="Chaudhary D.K."/>
        </authorList>
    </citation>
    <scope>NUCLEOTIDE SEQUENCE [LARGE SCALE GENOMIC DNA]</scope>
    <source>
        <strain evidence="3 4">TW-1</strain>
    </source>
</reference>
<dbReference type="Pfam" id="PF03364">
    <property type="entry name" value="Polyketide_cyc"/>
    <property type="match status" value="1"/>
</dbReference>
<dbReference type="InterPro" id="IPR005031">
    <property type="entry name" value="COQ10_START"/>
</dbReference>
<evidence type="ECO:0000313" key="4">
    <source>
        <dbReference type="Proteomes" id="UP000716322"/>
    </source>
</evidence>
<name>A0ABX0PKY5_9BURK</name>
<sequence>MSLSKGKSIQIAKTLDVDPHRAFDVVYDVESFPTFMPSVTTAEVISSDGARKVVKWEMLIDGAPLDWTEDIRYDRELLTADFTALDGVFLHFDGTWRVRAGANGTELAVSVFYDLGLPEIEEIIGPILDERLRQNLDAMLVNIQARAGLK</sequence>
<feature type="domain" description="Coenzyme Q-binding protein COQ10 START" evidence="2">
    <location>
        <begin position="16"/>
        <end position="139"/>
    </location>
</feature>
<evidence type="ECO:0000256" key="1">
    <source>
        <dbReference type="ARBA" id="ARBA00008918"/>
    </source>
</evidence>
<dbReference type="Gene3D" id="3.30.530.20">
    <property type="match status" value="1"/>
</dbReference>
<dbReference type="EMBL" id="JAAQOM010000027">
    <property type="protein sequence ID" value="NIA57750.1"/>
    <property type="molecule type" value="Genomic_DNA"/>
</dbReference>
<gene>
    <name evidence="3" type="ORF">HAV22_29400</name>
</gene>
<organism evidence="3 4">
    <name type="scientific">Telluria antibiotica</name>
    <dbReference type="NCBI Taxonomy" id="2717319"/>
    <lineage>
        <taxon>Bacteria</taxon>
        <taxon>Pseudomonadati</taxon>
        <taxon>Pseudomonadota</taxon>
        <taxon>Betaproteobacteria</taxon>
        <taxon>Burkholderiales</taxon>
        <taxon>Oxalobacteraceae</taxon>
        <taxon>Telluria group</taxon>
        <taxon>Telluria</taxon>
    </lineage>
</organism>
<dbReference type="SUPFAM" id="SSF55961">
    <property type="entry name" value="Bet v1-like"/>
    <property type="match status" value="1"/>
</dbReference>
<accession>A0ABX0PKY5</accession>
<comment type="caution">
    <text evidence="3">The sequence shown here is derived from an EMBL/GenBank/DDBJ whole genome shotgun (WGS) entry which is preliminary data.</text>
</comment>
<dbReference type="RefSeq" id="WP_166864932.1">
    <property type="nucleotide sequence ID" value="NZ_JAAQOM010000027.1"/>
</dbReference>
<protein>
    <recommendedName>
        <fullName evidence="2">Coenzyme Q-binding protein COQ10 START domain-containing protein</fullName>
    </recommendedName>
</protein>
<dbReference type="Proteomes" id="UP000716322">
    <property type="component" value="Unassembled WGS sequence"/>
</dbReference>
<comment type="similarity">
    <text evidence="1">Belongs to the ribosome association toxin RatA family.</text>
</comment>